<evidence type="ECO:0000313" key="2">
    <source>
        <dbReference type="EMBL" id="GBM13796.1"/>
    </source>
</evidence>
<name>A0A4Y2DCH8_ARAVE</name>
<dbReference type="Proteomes" id="UP000499080">
    <property type="component" value="Unassembled WGS sequence"/>
</dbReference>
<dbReference type="EMBL" id="BGPR01089063">
    <property type="protein sequence ID" value="GBM13796.1"/>
    <property type="molecule type" value="Genomic_DNA"/>
</dbReference>
<organism evidence="2 3">
    <name type="scientific">Araneus ventricosus</name>
    <name type="common">Orbweaver spider</name>
    <name type="synonym">Epeira ventricosa</name>
    <dbReference type="NCBI Taxonomy" id="182803"/>
    <lineage>
        <taxon>Eukaryota</taxon>
        <taxon>Metazoa</taxon>
        <taxon>Ecdysozoa</taxon>
        <taxon>Arthropoda</taxon>
        <taxon>Chelicerata</taxon>
        <taxon>Arachnida</taxon>
        <taxon>Araneae</taxon>
        <taxon>Araneomorphae</taxon>
        <taxon>Entelegynae</taxon>
        <taxon>Araneoidea</taxon>
        <taxon>Araneidae</taxon>
        <taxon>Araneus</taxon>
    </lineage>
</organism>
<evidence type="ECO:0000313" key="3">
    <source>
        <dbReference type="Proteomes" id="UP000499080"/>
    </source>
</evidence>
<gene>
    <name evidence="2" type="ORF">AVEN_27113_1</name>
</gene>
<sequence length="115" mass="12781">MQEQGKSGVPLRWEVDLQDGEEVDPARQGGGACQMGKGDTCTENGRWTTGRGRVDCKAREGRTARWGENEPARVGMGLHKNGEVELLWEGKWTARWGECSYKDEGKSGPSQNREE</sequence>
<keyword evidence="3" id="KW-1185">Reference proteome</keyword>
<proteinExistence type="predicted"/>
<accession>A0A4Y2DCH8</accession>
<feature type="region of interest" description="Disordered" evidence="1">
    <location>
        <begin position="22"/>
        <end position="51"/>
    </location>
</feature>
<dbReference type="AlphaFoldDB" id="A0A4Y2DCH8"/>
<protein>
    <submittedName>
        <fullName evidence="2">Uncharacterized protein</fullName>
    </submittedName>
</protein>
<comment type="caution">
    <text evidence="2">The sequence shown here is derived from an EMBL/GenBank/DDBJ whole genome shotgun (WGS) entry which is preliminary data.</text>
</comment>
<reference evidence="2 3" key="1">
    <citation type="journal article" date="2019" name="Sci. Rep.">
        <title>Orb-weaving spider Araneus ventricosus genome elucidates the spidroin gene catalogue.</title>
        <authorList>
            <person name="Kono N."/>
            <person name="Nakamura H."/>
            <person name="Ohtoshi R."/>
            <person name="Moran D.A.P."/>
            <person name="Shinohara A."/>
            <person name="Yoshida Y."/>
            <person name="Fujiwara M."/>
            <person name="Mori M."/>
            <person name="Tomita M."/>
            <person name="Arakawa K."/>
        </authorList>
    </citation>
    <scope>NUCLEOTIDE SEQUENCE [LARGE SCALE GENOMIC DNA]</scope>
</reference>
<evidence type="ECO:0000256" key="1">
    <source>
        <dbReference type="SAM" id="MobiDB-lite"/>
    </source>
</evidence>